<dbReference type="EMBL" id="FQUP01000001">
    <property type="protein sequence ID" value="SHF06158.1"/>
    <property type="molecule type" value="Genomic_DNA"/>
</dbReference>
<dbReference type="Proteomes" id="UP000184485">
    <property type="component" value="Unassembled WGS sequence"/>
</dbReference>
<reference evidence="1 2" key="1">
    <citation type="submission" date="2016-11" db="EMBL/GenBank/DDBJ databases">
        <authorList>
            <person name="Jaros S."/>
            <person name="Januszkiewicz K."/>
            <person name="Wedrychowicz H."/>
        </authorList>
    </citation>
    <scope>NUCLEOTIDE SEQUENCE [LARGE SCALE GENOMIC DNA]</scope>
    <source>
        <strain evidence="1 2">DSM 19436</strain>
    </source>
</reference>
<evidence type="ECO:0000313" key="2">
    <source>
        <dbReference type="Proteomes" id="UP000184485"/>
    </source>
</evidence>
<name>A0A1M4YKG5_9HYPH</name>
<gene>
    <name evidence="1" type="ORF">SAMN02745157_1545</name>
</gene>
<dbReference type="STRING" id="1122133.SAMN02745157_1545"/>
<keyword evidence="2" id="KW-1185">Reference proteome</keyword>
<evidence type="ECO:0000313" key="1">
    <source>
        <dbReference type="EMBL" id="SHF06158.1"/>
    </source>
</evidence>
<dbReference type="AlphaFoldDB" id="A0A1M4YKG5"/>
<protein>
    <submittedName>
        <fullName evidence="1">Uncharacterized protein</fullName>
    </submittedName>
</protein>
<accession>A0A1M4YKG5</accession>
<sequence>MPIPAIPPTGIVVATKATAADRTQTGLDRVQTGADVILANAARDAALAYTNAKADIATGRASVADGQYFAVIGTVGSGIAATLYRRDSSTTQTLVNRLPASDAIVTDGSFGAFTIQALHPDTGYLGVITAPAFTGSGKEKILMIKRDGTIQLAASADSIVPADALGPDAVRLLPAGASSRFVHRDSGYLIPFEAGGVLLGGFTAEGKFRAVLDEQSVFPAGIGGGSAITMPTKSLSMWGDSITANMTGSAIAALIGQTFNNMGRGGQRSGEIAARQGSKPLLVTPTGNTIPASGSVVLTAISDDVLFNAGTWPSNIAVVLQGVEGSLTAVSGGVGGNPVGSGVYTFTRTSPGSAVACPPNSVMTVSNAALYRGDTIYLWVGHNNAGQAAVITDLERMVRYLTPTIQRVRILTLINDGGSAQATNKAIKARFPAHMVFDIRQYLMDFGLSDCGMTADSADLAAIAAGNIPPQLRGGDSIHPSSTCNTLCIEPAIARDYLNQGWNR</sequence>
<proteinExistence type="predicted"/>
<organism evidence="1 2">
    <name type="scientific">Kaistia soli DSM 19436</name>
    <dbReference type="NCBI Taxonomy" id="1122133"/>
    <lineage>
        <taxon>Bacteria</taxon>
        <taxon>Pseudomonadati</taxon>
        <taxon>Pseudomonadota</taxon>
        <taxon>Alphaproteobacteria</taxon>
        <taxon>Hyphomicrobiales</taxon>
        <taxon>Kaistiaceae</taxon>
        <taxon>Kaistia</taxon>
    </lineage>
</organism>